<evidence type="ECO:0000313" key="2">
    <source>
        <dbReference type="EMBL" id="MCD7109350.1"/>
    </source>
</evidence>
<dbReference type="InterPro" id="IPR000835">
    <property type="entry name" value="HTH_MarR-typ"/>
</dbReference>
<dbReference type="SUPFAM" id="SSF46785">
    <property type="entry name" value="Winged helix' DNA-binding domain"/>
    <property type="match status" value="1"/>
</dbReference>
<accession>A0A9X1NR04</accession>
<evidence type="ECO:0000313" key="3">
    <source>
        <dbReference type="Proteomes" id="UP001139089"/>
    </source>
</evidence>
<dbReference type="InterPro" id="IPR036390">
    <property type="entry name" value="WH_DNA-bd_sf"/>
</dbReference>
<dbReference type="GO" id="GO:0003700">
    <property type="term" value="F:DNA-binding transcription factor activity"/>
    <property type="evidence" value="ECO:0007669"/>
    <property type="project" value="InterPro"/>
</dbReference>
<dbReference type="Pfam" id="PF01047">
    <property type="entry name" value="MarR"/>
    <property type="match status" value="1"/>
</dbReference>
<dbReference type="SMART" id="SM00347">
    <property type="entry name" value="HTH_MARR"/>
    <property type="match status" value="1"/>
</dbReference>
<reference evidence="2" key="1">
    <citation type="submission" date="2021-12" db="EMBL/GenBank/DDBJ databases">
        <authorList>
            <person name="Li Y."/>
        </authorList>
    </citation>
    <scope>NUCLEOTIDE SEQUENCE</scope>
    <source>
        <strain evidence="2">DKSPLA3</strain>
    </source>
</reference>
<dbReference type="EMBL" id="JAJOZR010000005">
    <property type="protein sequence ID" value="MCD7109350.1"/>
    <property type="molecule type" value="Genomic_DNA"/>
</dbReference>
<keyword evidence="3" id="KW-1185">Reference proteome</keyword>
<name>A0A9X1NR04_9HYPH</name>
<comment type="caution">
    <text evidence="2">The sequence shown here is derived from an EMBL/GenBank/DDBJ whole genome shotgun (WGS) entry which is preliminary data.</text>
</comment>
<evidence type="ECO:0000259" key="1">
    <source>
        <dbReference type="PROSITE" id="PS50995"/>
    </source>
</evidence>
<dbReference type="Gene3D" id="1.10.10.10">
    <property type="entry name" value="Winged helix-like DNA-binding domain superfamily/Winged helix DNA-binding domain"/>
    <property type="match status" value="1"/>
</dbReference>
<proteinExistence type="predicted"/>
<dbReference type="PROSITE" id="PS50995">
    <property type="entry name" value="HTH_MARR_2"/>
    <property type="match status" value="1"/>
</dbReference>
<gene>
    <name evidence="2" type="ORF">LRX75_09845</name>
</gene>
<dbReference type="InterPro" id="IPR036388">
    <property type="entry name" value="WH-like_DNA-bd_sf"/>
</dbReference>
<dbReference type="Proteomes" id="UP001139089">
    <property type="component" value="Unassembled WGS sequence"/>
</dbReference>
<sequence length="143" mass="15866">MSISEGSHSCHCLALRRGSRHVTRLYDAHLAPIGLSISQYSLLSIVNRRPGIRISELSGIMVMERTTLLRGLKPLLSAGWMASTRAKGEQAYSYALTDEGRRMRERAVPLWKAAQAALERSFAPERAADLRREALALTTVEFG</sequence>
<feature type="domain" description="HTH marR-type" evidence="1">
    <location>
        <begin position="8"/>
        <end position="139"/>
    </location>
</feature>
<dbReference type="AlphaFoldDB" id="A0A9X1NR04"/>
<protein>
    <submittedName>
        <fullName evidence="2">MarR family winged helix-turn-helix transcriptional regulator</fullName>
    </submittedName>
</protein>
<dbReference type="RefSeq" id="WP_231813869.1">
    <property type="nucleotide sequence ID" value="NZ_JAJOZR010000005.1"/>
</dbReference>
<organism evidence="2 3">
    <name type="scientific">Rhizobium quercicola</name>
    <dbReference type="NCBI Taxonomy" id="2901226"/>
    <lineage>
        <taxon>Bacteria</taxon>
        <taxon>Pseudomonadati</taxon>
        <taxon>Pseudomonadota</taxon>
        <taxon>Alphaproteobacteria</taxon>
        <taxon>Hyphomicrobiales</taxon>
        <taxon>Rhizobiaceae</taxon>
        <taxon>Rhizobium/Agrobacterium group</taxon>
        <taxon>Rhizobium</taxon>
    </lineage>
</organism>